<dbReference type="InterPro" id="IPR051204">
    <property type="entry name" value="ABC_transp_perm/SBD"/>
</dbReference>
<evidence type="ECO:0000256" key="6">
    <source>
        <dbReference type="RuleBase" id="RU363032"/>
    </source>
</evidence>
<comment type="caution">
    <text evidence="8">The sequence shown here is derived from an EMBL/GenBank/DDBJ whole genome shotgun (WGS) entry which is preliminary data.</text>
</comment>
<dbReference type="PROSITE" id="PS50928">
    <property type="entry name" value="ABC_TM1"/>
    <property type="match status" value="1"/>
</dbReference>
<dbReference type="Proteomes" id="UP001501536">
    <property type="component" value="Unassembled WGS sequence"/>
</dbReference>
<proteinExistence type="inferred from homology"/>
<dbReference type="CDD" id="cd06261">
    <property type="entry name" value="TM_PBP2"/>
    <property type="match status" value="1"/>
</dbReference>
<evidence type="ECO:0000256" key="3">
    <source>
        <dbReference type="ARBA" id="ARBA00022692"/>
    </source>
</evidence>
<evidence type="ECO:0000256" key="5">
    <source>
        <dbReference type="ARBA" id="ARBA00023136"/>
    </source>
</evidence>
<dbReference type="InterPro" id="IPR035906">
    <property type="entry name" value="MetI-like_sf"/>
</dbReference>
<evidence type="ECO:0000313" key="9">
    <source>
        <dbReference type="Proteomes" id="UP001501536"/>
    </source>
</evidence>
<evidence type="ECO:0000259" key="7">
    <source>
        <dbReference type="PROSITE" id="PS50928"/>
    </source>
</evidence>
<keyword evidence="4 6" id="KW-1133">Transmembrane helix</keyword>
<evidence type="ECO:0000313" key="8">
    <source>
        <dbReference type="EMBL" id="GAA3711807.1"/>
    </source>
</evidence>
<dbReference type="InterPro" id="IPR000515">
    <property type="entry name" value="MetI-like"/>
</dbReference>
<gene>
    <name evidence="8" type="ORF">GCM10022377_26540</name>
</gene>
<keyword evidence="5 6" id="KW-0472">Membrane</keyword>
<evidence type="ECO:0000256" key="1">
    <source>
        <dbReference type="ARBA" id="ARBA00004141"/>
    </source>
</evidence>
<keyword evidence="2 6" id="KW-0813">Transport</keyword>
<dbReference type="EMBL" id="BAABCJ010000007">
    <property type="protein sequence ID" value="GAA3711807.1"/>
    <property type="molecule type" value="Genomic_DNA"/>
</dbReference>
<name>A0ABP7DY73_9MICC</name>
<protein>
    <recommendedName>
        <fullName evidence="7">ABC transmembrane type-1 domain-containing protein</fullName>
    </recommendedName>
</protein>
<dbReference type="PANTHER" id="PTHR30177">
    <property type="entry name" value="GLYCINE BETAINE/L-PROLINE TRANSPORT SYSTEM PERMEASE PROTEIN PROW"/>
    <property type="match status" value="1"/>
</dbReference>
<comment type="subcellular location">
    <subcellularLocation>
        <location evidence="6">Cell membrane</location>
        <topology evidence="6">Multi-pass membrane protein</topology>
    </subcellularLocation>
    <subcellularLocation>
        <location evidence="1">Membrane</location>
        <topology evidence="1">Multi-pass membrane protein</topology>
    </subcellularLocation>
</comment>
<dbReference type="Gene3D" id="1.10.3720.10">
    <property type="entry name" value="MetI-like"/>
    <property type="match status" value="1"/>
</dbReference>
<feature type="transmembrane region" description="Helical" evidence="6">
    <location>
        <begin position="20"/>
        <end position="42"/>
    </location>
</feature>
<feature type="transmembrane region" description="Helical" evidence="6">
    <location>
        <begin position="132"/>
        <end position="159"/>
    </location>
</feature>
<dbReference type="PANTHER" id="PTHR30177:SF4">
    <property type="entry name" value="OSMOPROTECTANT IMPORT PERMEASE PROTEIN OSMW"/>
    <property type="match status" value="1"/>
</dbReference>
<feature type="transmembrane region" description="Helical" evidence="6">
    <location>
        <begin position="49"/>
        <end position="73"/>
    </location>
</feature>
<reference evidence="9" key="1">
    <citation type="journal article" date="2019" name="Int. J. Syst. Evol. Microbiol.">
        <title>The Global Catalogue of Microorganisms (GCM) 10K type strain sequencing project: providing services to taxonomists for standard genome sequencing and annotation.</title>
        <authorList>
            <consortium name="The Broad Institute Genomics Platform"/>
            <consortium name="The Broad Institute Genome Sequencing Center for Infectious Disease"/>
            <person name="Wu L."/>
            <person name="Ma J."/>
        </authorList>
    </citation>
    <scope>NUCLEOTIDE SEQUENCE [LARGE SCALE GENOMIC DNA]</scope>
    <source>
        <strain evidence="9">JCM 16961</strain>
    </source>
</reference>
<comment type="similarity">
    <text evidence="6">Belongs to the binding-protein-dependent transport system permease family.</text>
</comment>
<keyword evidence="3 6" id="KW-0812">Transmembrane</keyword>
<keyword evidence="9" id="KW-1185">Reference proteome</keyword>
<organism evidence="8 9">
    <name type="scientific">Zhihengliuella alba</name>
    <dbReference type="NCBI Taxonomy" id="547018"/>
    <lineage>
        <taxon>Bacteria</taxon>
        <taxon>Bacillati</taxon>
        <taxon>Actinomycetota</taxon>
        <taxon>Actinomycetes</taxon>
        <taxon>Micrococcales</taxon>
        <taxon>Micrococcaceae</taxon>
        <taxon>Zhihengliuella</taxon>
    </lineage>
</organism>
<evidence type="ECO:0000256" key="2">
    <source>
        <dbReference type="ARBA" id="ARBA00022448"/>
    </source>
</evidence>
<feature type="domain" description="ABC transmembrane type-1" evidence="7">
    <location>
        <begin position="15"/>
        <end position="197"/>
    </location>
</feature>
<dbReference type="RefSeq" id="WP_344885642.1">
    <property type="nucleotide sequence ID" value="NZ_BAABCJ010000007.1"/>
</dbReference>
<feature type="transmembrane region" description="Helical" evidence="6">
    <location>
        <begin position="79"/>
        <end position="96"/>
    </location>
</feature>
<feature type="transmembrane region" description="Helical" evidence="6">
    <location>
        <begin position="179"/>
        <end position="201"/>
    </location>
</feature>
<sequence length="235" mass="24075">MTWLQYSWGLIAELTWAHLWLSVPAILLSLLLSVPIGWLAHVRPRLGGALLSGASLLYAIPALPLLILVPAVFGVPLRSAATMIIALTVYGVALLVRSVADGFASVDPAVRQAAVAVGHSPRQMFWTVDLPLAVPVVAAGLRVVTVSTVGLVTIGALIGVANLGTLFTDGFQRGIVAEVVTGLVATVLLALLLDGLVVLAARAATPWARASAASAGKAPAILPPSALQPGDGGRT</sequence>
<evidence type="ECO:0000256" key="4">
    <source>
        <dbReference type="ARBA" id="ARBA00022989"/>
    </source>
</evidence>
<accession>A0ABP7DY73</accession>
<dbReference type="SUPFAM" id="SSF161098">
    <property type="entry name" value="MetI-like"/>
    <property type="match status" value="1"/>
</dbReference>
<dbReference type="Pfam" id="PF00528">
    <property type="entry name" value="BPD_transp_1"/>
    <property type="match status" value="1"/>
</dbReference>